<gene>
    <name evidence="3" type="ORF">NJQ99_10795</name>
</gene>
<dbReference type="AlphaFoldDB" id="A0A9J6PE07"/>
<organism evidence="3 4">
    <name type="scientific">Futiania mangrovi</name>
    <dbReference type="NCBI Taxonomy" id="2959716"/>
    <lineage>
        <taxon>Bacteria</taxon>
        <taxon>Pseudomonadati</taxon>
        <taxon>Pseudomonadota</taxon>
        <taxon>Alphaproteobacteria</taxon>
        <taxon>Futianiales</taxon>
        <taxon>Futianiaceae</taxon>
        <taxon>Futiania</taxon>
    </lineage>
</organism>
<keyword evidence="3" id="KW-0407">Ion channel</keyword>
<keyword evidence="4" id="KW-1185">Reference proteome</keyword>
<feature type="transmembrane region" description="Helical" evidence="1">
    <location>
        <begin position="47"/>
        <end position="71"/>
    </location>
</feature>
<evidence type="ECO:0000313" key="3">
    <source>
        <dbReference type="EMBL" id="MCP1336897.1"/>
    </source>
</evidence>
<keyword evidence="3" id="KW-0406">Ion transport</keyword>
<feature type="transmembrane region" description="Helical" evidence="1">
    <location>
        <begin position="108"/>
        <end position="129"/>
    </location>
</feature>
<dbReference type="SUPFAM" id="SSF81324">
    <property type="entry name" value="Voltage-gated potassium channels"/>
    <property type="match status" value="1"/>
</dbReference>
<dbReference type="Pfam" id="PF07885">
    <property type="entry name" value="Ion_trans_2"/>
    <property type="match status" value="1"/>
</dbReference>
<dbReference type="Gene3D" id="1.10.287.70">
    <property type="match status" value="1"/>
</dbReference>
<feature type="transmembrane region" description="Helical" evidence="1">
    <location>
        <begin position="83"/>
        <end position="101"/>
    </location>
</feature>
<dbReference type="EMBL" id="JAMZFT010000002">
    <property type="protein sequence ID" value="MCP1336897.1"/>
    <property type="molecule type" value="Genomic_DNA"/>
</dbReference>
<accession>A0A9J6PE07</accession>
<dbReference type="InterPro" id="IPR013099">
    <property type="entry name" value="K_chnl_dom"/>
</dbReference>
<proteinExistence type="predicted"/>
<dbReference type="Proteomes" id="UP001055804">
    <property type="component" value="Unassembled WGS sequence"/>
</dbReference>
<keyword evidence="1" id="KW-1133">Transmembrane helix</keyword>
<dbReference type="RefSeq" id="WP_269332839.1">
    <property type="nucleotide sequence ID" value="NZ_JAMZFT010000002.1"/>
</dbReference>
<keyword evidence="3" id="KW-0813">Transport</keyword>
<dbReference type="GO" id="GO:0034220">
    <property type="term" value="P:monoatomic ion transmembrane transport"/>
    <property type="evidence" value="ECO:0007669"/>
    <property type="project" value="UniProtKB-KW"/>
</dbReference>
<protein>
    <submittedName>
        <fullName evidence="3">Potassium channel family protein</fullName>
    </submittedName>
</protein>
<feature type="domain" description="Potassium channel" evidence="2">
    <location>
        <begin position="63"/>
        <end position="133"/>
    </location>
</feature>
<evidence type="ECO:0000313" key="4">
    <source>
        <dbReference type="Proteomes" id="UP001055804"/>
    </source>
</evidence>
<evidence type="ECO:0000259" key="2">
    <source>
        <dbReference type="Pfam" id="PF07885"/>
    </source>
</evidence>
<reference evidence="3" key="1">
    <citation type="submission" date="2022-06" db="EMBL/GenBank/DDBJ databases">
        <title>Isolation and Genomics of Futiania mangrovii gen. nov., sp. nov., a Rare and Metabolically-versatile member in the Class Alphaproteobacteria.</title>
        <authorList>
            <person name="Liu L."/>
            <person name="Huang W.-C."/>
            <person name="Pan J."/>
            <person name="Li J."/>
            <person name="Huang Y."/>
            <person name="Du H."/>
            <person name="Liu Y."/>
            <person name="Li M."/>
        </authorList>
    </citation>
    <scope>NUCLEOTIDE SEQUENCE</scope>
    <source>
        <strain evidence="3">FT118</strain>
    </source>
</reference>
<comment type="caution">
    <text evidence="3">The sequence shown here is derived from an EMBL/GenBank/DDBJ whole genome shotgun (WGS) entry which is preliminary data.</text>
</comment>
<keyword evidence="1" id="KW-0812">Transmembrane</keyword>
<feature type="transmembrane region" description="Helical" evidence="1">
    <location>
        <begin position="6"/>
        <end position="27"/>
    </location>
</feature>
<name>A0A9J6PE07_9PROT</name>
<evidence type="ECO:0000256" key="1">
    <source>
        <dbReference type="SAM" id="Phobius"/>
    </source>
</evidence>
<keyword evidence="1" id="KW-0472">Membrane</keyword>
<sequence length="140" mass="15394">MLTQIAAGTIVIVVSLFIHGMGIALAVDGLNRFFSQLSHRQPPLRRLQIVFGGIMLILLLNTICVYIWAAAFEALGVVGDWETAVYFSLVCYTTLGFGDILGAPEWRLLSGFAATNGMIAFGISTAFLIELMRRVHFVER</sequence>